<feature type="region of interest" description="Disordered" evidence="2">
    <location>
        <begin position="316"/>
        <end position="353"/>
    </location>
</feature>
<gene>
    <name evidence="3" type="ORF">TCEB3V08_LOCUS4122</name>
</gene>
<dbReference type="EMBL" id="OC317531">
    <property type="protein sequence ID" value="CAD7397530.1"/>
    <property type="molecule type" value="Genomic_DNA"/>
</dbReference>
<dbReference type="PROSITE" id="PS51155">
    <property type="entry name" value="CHIT_BIND_RR_2"/>
    <property type="match status" value="1"/>
</dbReference>
<accession>A0A7R9GU45</accession>
<feature type="region of interest" description="Disordered" evidence="2">
    <location>
        <begin position="250"/>
        <end position="269"/>
    </location>
</feature>
<evidence type="ECO:0000256" key="2">
    <source>
        <dbReference type="SAM" id="MobiDB-lite"/>
    </source>
</evidence>
<dbReference type="GO" id="GO:0042302">
    <property type="term" value="F:structural constituent of cuticle"/>
    <property type="evidence" value="ECO:0007669"/>
    <property type="project" value="UniProtKB-UniRule"/>
</dbReference>
<keyword evidence="1" id="KW-0193">Cuticle</keyword>
<organism evidence="3">
    <name type="scientific">Timema cristinae</name>
    <name type="common">Walking stick</name>
    <dbReference type="NCBI Taxonomy" id="61476"/>
    <lineage>
        <taxon>Eukaryota</taxon>
        <taxon>Metazoa</taxon>
        <taxon>Ecdysozoa</taxon>
        <taxon>Arthropoda</taxon>
        <taxon>Hexapoda</taxon>
        <taxon>Insecta</taxon>
        <taxon>Pterygota</taxon>
        <taxon>Neoptera</taxon>
        <taxon>Polyneoptera</taxon>
        <taxon>Phasmatodea</taxon>
        <taxon>Timematodea</taxon>
        <taxon>Timematoidea</taxon>
        <taxon>Timematidae</taxon>
        <taxon>Timema</taxon>
    </lineage>
</organism>
<feature type="compositionally biased region" description="Polar residues" evidence="2">
    <location>
        <begin position="316"/>
        <end position="329"/>
    </location>
</feature>
<dbReference type="AlphaFoldDB" id="A0A7R9GU45"/>
<protein>
    <recommendedName>
        <fullName evidence="4">Cuticle protein</fullName>
    </recommendedName>
</protein>
<evidence type="ECO:0008006" key="4">
    <source>
        <dbReference type="Google" id="ProtNLM"/>
    </source>
</evidence>
<name>A0A7R9GU45_TIMCR</name>
<evidence type="ECO:0000313" key="3">
    <source>
        <dbReference type="EMBL" id="CAD7397530.1"/>
    </source>
</evidence>
<proteinExistence type="predicted"/>
<evidence type="ECO:0000256" key="1">
    <source>
        <dbReference type="PROSITE-ProRule" id="PRU00497"/>
    </source>
</evidence>
<feature type="compositionally biased region" description="Basic residues" evidence="2">
    <location>
        <begin position="258"/>
        <end position="268"/>
    </location>
</feature>
<dbReference type="InterPro" id="IPR000618">
    <property type="entry name" value="Insect_cuticle"/>
</dbReference>
<dbReference type="Pfam" id="PF00379">
    <property type="entry name" value="Chitin_bind_4"/>
    <property type="match status" value="1"/>
</dbReference>
<reference evidence="3" key="1">
    <citation type="submission" date="2020-11" db="EMBL/GenBank/DDBJ databases">
        <authorList>
            <person name="Tran Van P."/>
        </authorList>
    </citation>
    <scope>NUCLEOTIDE SEQUENCE</scope>
</reference>
<sequence>MIWPAVASDHYTVSDAKKNMAINEILLILGLVSTIQASPELFPFSNLKQYFDHQTKNGPGNTKLNIVPSMDLDMSEEPSETVLVSVKVKEPVKDALLNSVHANHKLDTSVSSTNIQTTAEASPVAVQMRPILSQVLTPPALIHAIEYAELMGDQPNTPIKVVESIRSPIPQTIDPISQFESQKNHPALTLIPPVPSQFLQTPPISSTYNPIELIPLKSGYLPVQTSNESYKPNQVIKSSSPMYPKKYRPELEQENQKKGSHIPKTKKQILKDNNYHHVKQQKQSEENIAATVQAANFQKNAAPSFHVPVKIDPTAGEQTAEASGFSHASTGLGGPFSGQHQSHGLTGLEGSNDRVDFQMHGHHGPHSYKFGYDTGKGHNRQFRYEERDTHGHVKGHYGFYNKHGKLQMVSYSAHPEHGFHADNNFGKDGV</sequence>